<feature type="region of interest" description="Disordered" evidence="11">
    <location>
        <begin position="601"/>
        <end position="621"/>
    </location>
</feature>
<feature type="binding site" evidence="10">
    <location>
        <position position="403"/>
    </location>
    <ligand>
        <name>S-adenosyl-L-methionine</name>
        <dbReference type="ChEBI" id="CHEBI:59789"/>
    </ligand>
</feature>
<dbReference type="EMBL" id="NAJO01000021">
    <property type="protein sequence ID" value="OQO04543.1"/>
    <property type="molecule type" value="Genomic_DNA"/>
</dbReference>
<dbReference type="Gene3D" id="3.30.70.1170">
    <property type="entry name" value="Sun protein, domain 3"/>
    <property type="match status" value="1"/>
</dbReference>
<dbReference type="InterPro" id="IPR029063">
    <property type="entry name" value="SAM-dependent_MTases_sf"/>
</dbReference>
<evidence type="ECO:0000256" key="9">
    <source>
        <dbReference type="ARBA" id="ARBA00082314"/>
    </source>
</evidence>
<dbReference type="GO" id="GO:0005730">
    <property type="term" value="C:nucleolus"/>
    <property type="evidence" value="ECO:0007669"/>
    <property type="project" value="UniProtKB-SubCell"/>
</dbReference>
<evidence type="ECO:0000256" key="10">
    <source>
        <dbReference type="PROSITE-ProRule" id="PRU01023"/>
    </source>
</evidence>
<accession>A0A1V8SZG3</accession>
<dbReference type="InParanoid" id="A0A1V8SZG3"/>
<dbReference type="STRING" id="1507870.A0A1V8SZG3"/>
<feature type="compositionally biased region" description="Acidic residues" evidence="11">
    <location>
        <begin position="95"/>
        <end position="127"/>
    </location>
</feature>
<comment type="similarity">
    <text evidence="2 10">Belongs to the class I-like SAM-binding methyltransferase superfamily. RsmB/NOP family.</text>
</comment>
<dbReference type="PRINTS" id="PR02008">
    <property type="entry name" value="RCMTFAMILY"/>
</dbReference>
<evidence type="ECO:0000256" key="5">
    <source>
        <dbReference type="ARBA" id="ARBA00022679"/>
    </source>
</evidence>
<dbReference type="GO" id="GO:0070475">
    <property type="term" value="P:rRNA base methylation"/>
    <property type="evidence" value="ECO:0007669"/>
    <property type="project" value="TreeGrafter"/>
</dbReference>
<dbReference type="PANTHER" id="PTHR22807:SF30">
    <property type="entry name" value="28S RRNA (CYTOSINE(4447)-C(5))-METHYLTRANSFERASE-RELATED"/>
    <property type="match status" value="1"/>
</dbReference>
<dbReference type="FunFam" id="3.30.70.1170:FF:000001">
    <property type="entry name" value="Ribosomal RNA methyltransferase Nop2"/>
    <property type="match status" value="1"/>
</dbReference>
<evidence type="ECO:0000313" key="13">
    <source>
        <dbReference type="EMBL" id="OQO04543.1"/>
    </source>
</evidence>
<organism evidence="13 14">
    <name type="scientific">Cryoendolithus antarcticus</name>
    <dbReference type="NCBI Taxonomy" id="1507870"/>
    <lineage>
        <taxon>Eukaryota</taxon>
        <taxon>Fungi</taxon>
        <taxon>Dikarya</taxon>
        <taxon>Ascomycota</taxon>
        <taxon>Pezizomycotina</taxon>
        <taxon>Dothideomycetes</taxon>
        <taxon>Dothideomycetidae</taxon>
        <taxon>Cladosporiales</taxon>
        <taxon>Cladosporiaceae</taxon>
        <taxon>Cryoendolithus</taxon>
    </lineage>
</organism>
<dbReference type="InterPro" id="IPR049560">
    <property type="entry name" value="MeTrfase_RsmB-F_NOP2_cat"/>
</dbReference>
<evidence type="ECO:0000256" key="7">
    <source>
        <dbReference type="ARBA" id="ARBA00022884"/>
    </source>
</evidence>
<comment type="caution">
    <text evidence="10">Lacks conserved residue(s) required for the propagation of feature annotation.</text>
</comment>
<dbReference type="PROSITE" id="PS01153">
    <property type="entry name" value="NOL1_NOP2_SUN"/>
    <property type="match status" value="1"/>
</dbReference>
<keyword evidence="5 10" id="KW-0808">Transferase</keyword>
<dbReference type="Pfam" id="PF22458">
    <property type="entry name" value="RsmF-B_ferredox"/>
    <property type="match status" value="1"/>
</dbReference>
<evidence type="ECO:0000256" key="2">
    <source>
        <dbReference type="ARBA" id="ARBA00007494"/>
    </source>
</evidence>
<dbReference type="Pfam" id="PF01189">
    <property type="entry name" value="Methyltr_RsmB-F"/>
    <property type="match status" value="1"/>
</dbReference>
<evidence type="ECO:0000256" key="3">
    <source>
        <dbReference type="ARBA" id="ARBA00022517"/>
    </source>
</evidence>
<feature type="compositionally biased region" description="Polar residues" evidence="11">
    <location>
        <begin position="48"/>
        <end position="67"/>
    </location>
</feature>
<evidence type="ECO:0000256" key="6">
    <source>
        <dbReference type="ARBA" id="ARBA00022691"/>
    </source>
</evidence>
<keyword evidence="6 10" id="KW-0949">S-adenosyl-L-methionine</keyword>
<dbReference type="GO" id="GO:0000470">
    <property type="term" value="P:maturation of LSU-rRNA"/>
    <property type="evidence" value="ECO:0007669"/>
    <property type="project" value="TreeGrafter"/>
</dbReference>
<keyword evidence="3" id="KW-0690">Ribosome biogenesis</keyword>
<comment type="subcellular location">
    <subcellularLocation>
        <location evidence="1">Nucleus</location>
        <location evidence="1">Nucleolus</location>
    </subcellularLocation>
</comment>
<dbReference type="PROSITE" id="PS51686">
    <property type="entry name" value="SAM_MT_RSMB_NOP"/>
    <property type="match status" value="1"/>
</dbReference>
<dbReference type="PRINTS" id="PR02012">
    <property type="entry name" value="RCMTNOP2"/>
</dbReference>
<keyword evidence="4 10" id="KW-0489">Methyltransferase</keyword>
<dbReference type="AlphaFoldDB" id="A0A1V8SZG3"/>
<feature type="region of interest" description="Disordered" evidence="11">
    <location>
        <begin position="686"/>
        <end position="721"/>
    </location>
</feature>
<dbReference type="FunCoup" id="A0A1V8SZG3">
    <property type="interactions" value="1322"/>
</dbReference>
<dbReference type="GO" id="GO:0003723">
    <property type="term" value="F:RNA binding"/>
    <property type="evidence" value="ECO:0007669"/>
    <property type="project" value="UniProtKB-UniRule"/>
</dbReference>
<evidence type="ECO:0000313" key="14">
    <source>
        <dbReference type="Proteomes" id="UP000192596"/>
    </source>
</evidence>
<comment type="caution">
    <text evidence="13">The sequence shown here is derived from an EMBL/GenBank/DDBJ whole genome shotgun (WGS) entry which is preliminary data.</text>
</comment>
<evidence type="ECO:0000259" key="12">
    <source>
        <dbReference type="PROSITE" id="PS51686"/>
    </source>
</evidence>
<dbReference type="InterPro" id="IPR023273">
    <property type="entry name" value="RCMT_NOP2"/>
</dbReference>
<keyword evidence="14" id="KW-1185">Reference proteome</keyword>
<feature type="domain" description="SAM-dependent MTase RsmB/NOP-type" evidence="12">
    <location>
        <begin position="287"/>
        <end position="575"/>
    </location>
</feature>
<name>A0A1V8SZG3_9PEZI</name>
<dbReference type="GO" id="GO:0009383">
    <property type="term" value="F:rRNA (cytosine-C5-)-methyltransferase activity"/>
    <property type="evidence" value="ECO:0007669"/>
    <property type="project" value="TreeGrafter"/>
</dbReference>
<dbReference type="NCBIfam" id="TIGR00446">
    <property type="entry name" value="nop2p"/>
    <property type="match status" value="1"/>
</dbReference>
<dbReference type="InterPro" id="IPR054728">
    <property type="entry name" value="RsmB-like_ferredoxin"/>
</dbReference>
<dbReference type="SUPFAM" id="SSF53335">
    <property type="entry name" value="S-adenosyl-L-methionine-dependent methyltransferases"/>
    <property type="match status" value="1"/>
</dbReference>
<gene>
    <name evidence="13" type="ORF">B0A48_09465</name>
</gene>
<evidence type="ECO:0000256" key="8">
    <source>
        <dbReference type="ARBA" id="ARBA00023242"/>
    </source>
</evidence>
<feature type="region of interest" description="Disordered" evidence="11">
    <location>
        <begin position="1"/>
        <end position="157"/>
    </location>
</feature>
<sequence length="721" mass="77849">MAKATLSRRMTKQGPPPTPSDGPAKKRKNPASTNGAVKKQRTDAATPRPSSKTNGSGPKNAANSAGKRSTKGDFTAYTKSVPAAKPKKLSVPLELEGDEEDVGSGLDDALDSDDDALDGADDSDADDFANALSASEDEDVVASDDDVQKGVWSDDDSDAEEVLNAANIAGLSGQLDRERAEEEAENEAEVAEGILQTNIAADLDLSDEDEDGRPKMNLLAPDLQLLRTRITETVRVLTSFKELHDPARSRAEYTQALLKDICAYYGYSPFLAEKLFSLFPPQEALAFFDANETPRPIVLRTNTLRTSRRELAHSLINRGVTLEPVGKWSKIGLQVFESQVPLGATPEYLAGHYILQAASSFLPVMALAPQEHERVLDMTAAPGGKSTHLAALMRNTGVIFANDSNKDRSKGLIGNIHRLGVKNTIVCNYSALEFPKVMGGFDRVLLDAPCSGTGVIAKDASVKTNKTEADFLRLPHLQKQLLLAAIDSVDHASKTGGYIVYSTCSVTVEENEQVVQYALNRRPNVKLVETGLIFGKEGFTRYSTKRFHPNMKYTRRYYPHAYNVDGFFVAKLRKTGPTPATAVRAQGSNVAVASAQDIDDEAGPGDFGEVEDDEEEKVEDEFGGFDDEEDAVLIERALKKQVRRKGLDFRSTESRAVASLTGKAVQVKGGENVEGGKAAEVAAKVEEASKKSKPVNGEGKQATTKVKSKVNGTGKSKPKAK</sequence>
<evidence type="ECO:0000256" key="11">
    <source>
        <dbReference type="SAM" id="MobiDB-lite"/>
    </source>
</evidence>
<keyword evidence="7 10" id="KW-0694">RNA-binding</keyword>
<dbReference type="InterPro" id="IPR018314">
    <property type="entry name" value="RsmB/NOL1/NOP2-like_CS"/>
</dbReference>
<proteinExistence type="inferred from homology"/>
<dbReference type="PANTHER" id="PTHR22807">
    <property type="entry name" value="NOP2 YEAST -RELATED NOL1/NOP2/FMU SUN DOMAIN-CONTAINING"/>
    <property type="match status" value="1"/>
</dbReference>
<dbReference type="Proteomes" id="UP000192596">
    <property type="component" value="Unassembled WGS sequence"/>
</dbReference>
<dbReference type="Gene3D" id="3.40.50.150">
    <property type="entry name" value="Vaccinia Virus protein VP39"/>
    <property type="match status" value="1"/>
</dbReference>
<reference evidence="14" key="1">
    <citation type="submission" date="2017-03" db="EMBL/GenBank/DDBJ databases">
        <title>Genomes of endolithic fungi from Antarctica.</title>
        <authorList>
            <person name="Coleine C."/>
            <person name="Masonjones S."/>
            <person name="Stajich J.E."/>
        </authorList>
    </citation>
    <scope>NUCLEOTIDE SEQUENCE [LARGE SCALE GENOMIC DNA]</scope>
    <source>
        <strain evidence="14">CCFEE 5527</strain>
    </source>
</reference>
<feature type="binding site" evidence="10">
    <location>
        <position position="447"/>
    </location>
    <ligand>
        <name>S-adenosyl-L-methionine</name>
        <dbReference type="ChEBI" id="CHEBI:59789"/>
    </ligand>
</feature>
<protein>
    <recommendedName>
        <fullName evidence="9">Nucleolar protein 2</fullName>
    </recommendedName>
</protein>
<keyword evidence="8" id="KW-0539">Nucleus</keyword>
<evidence type="ECO:0000256" key="1">
    <source>
        <dbReference type="ARBA" id="ARBA00004604"/>
    </source>
</evidence>
<dbReference type="InterPro" id="IPR001678">
    <property type="entry name" value="MeTrfase_RsmB-F_NOP2_dom"/>
</dbReference>
<dbReference type="OrthoDB" id="427002at2759"/>
<feature type="compositionally biased region" description="Polar residues" evidence="11">
    <location>
        <begin position="701"/>
        <end position="714"/>
    </location>
</feature>
<feature type="active site" description="Nucleophile" evidence="10">
    <location>
        <position position="504"/>
    </location>
</feature>
<dbReference type="InterPro" id="IPR023267">
    <property type="entry name" value="RCMT"/>
</dbReference>
<dbReference type="InterPro" id="IPR011023">
    <property type="entry name" value="Nop2p"/>
</dbReference>
<evidence type="ECO:0000256" key="4">
    <source>
        <dbReference type="ARBA" id="ARBA00022603"/>
    </source>
</evidence>
<feature type="compositionally biased region" description="Acidic residues" evidence="11">
    <location>
        <begin position="135"/>
        <end position="145"/>
    </location>
</feature>